<keyword evidence="1" id="KW-0808">Transferase</keyword>
<dbReference type="Proteomes" id="UP001595956">
    <property type="component" value="Unassembled WGS sequence"/>
</dbReference>
<evidence type="ECO:0000256" key="2">
    <source>
        <dbReference type="ARBA" id="ARBA00022777"/>
    </source>
</evidence>
<evidence type="ECO:0000256" key="4">
    <source>
        <dbReference type="ARBA" id="ARBA00023163"/>
    </source>
</evidence>
<dbReference type="SUPFAM" id="SSF52172">
    <property type="entry name" value="CheY-like"/>
    <property type="match status" value="1"/>
</dbReference>
<evidence type="ECO:0000259" key="5">
    <source>
        <dbReference type="PROSITE" id="PS50921"/>
    </source>
</evidence>
<sequence length="261" mass="27937">MTDRSAEDSSVRQGLRGALLSERFVALADTLVADYDVVELLEGLIQSCVDVLDVDEGGLLLADQRGNLQVVAASNEATRLVELLQLQSDEGPCLECVATGVAVSAPDLSAERERWPTFASAAISVGFSAVHALPMRLRDETIGALNLFTSQVRPGLEPEDLRIAQALADVATIGILQQRVLSRTSLLAEQLQTALNSRVVVEQAKGVLAERGRLDMQAAFDRLRQYARSHNERLSDVAGRVVQGELAPDTVLGAPPADSQG</sequence>
<proteinExistence type="predicted"/>
<keyword evidence="2" id="KW-0418">Kinase</keyword>
<dbReference type="Pfam" id="PF03861">
    <property type="entry name" value="ANTAR"/>
    <property type="match status" value="1"/>
</dbReference>
<evidence type="ECO:0000313" key="6">
    <source>
        <dbReference type="EMBL" id="MFC5495787.1"/>
    </source>
</evidence>
<feature type="domain" description="ANTAR" evidence="5">
    <location>
        <begin position="181"/>
        <end position="242"/>
    </location>
</feature>
<keyword evidence="7" id="KW-1185">Reference proteome</keyword>
<dbReference type="Gene3D" id="3.30.450.40">
    <property type="match status" value="1"/>
</dbReference>
<dbReference type="InterPro" id="IPR012074">
    <property type="entry name" value="GAF_ANTAR"/>
</dbReference>
<dbReference type="PROSITE" id="PS50921">
    <property type="entry name" value="ANTAR"/>
    <property type="match status" value="1"/>
</dbReference>
<dbReference type="InterPro" id="IPR036388">
    <property type="entry name" value="WH-like_DNA-bd_sf"/>
</dbReference>
<dbReference type="Pfam" id="PF13185">
    <property type="entry name" value="GAF_2"/>
    <property type="match status" value="1"/>
</dbReference>
<evidence type="ECO:0000256" key="1">
    <source>
        <dbReference type="ARBA" id="ARBA00022679"/>
    </source>
</evidence>
<accession>A0ABW0N9J2</accession>
<comment type="caution">
    <text evidence="6">The sequence shown here is derived from an EMBL/GenBank/DDBJ whole genome shotgun (WGS) entry which is preliminary data.</text>
</comment>
<keyword evidence="3" id="KW-0805">Transcription regulation</keyword>
<dbReference type="PIRSF" id="PIRSF036625">
    <property type="entry name" value="GAF_ANTAR"/>
    <property type="match status" value="1"/>
</dbReference>
<dbReference type="InterPro" id="IPR003018">
    <property type="entry name" value="GAF"/>
</dbReference>
<dbReference type="SMART" id="SM01012">
    <property type="entry name" value="ANTAR"/>
    <property type="match status" value="1"/>
</dbReference>
<keyword evidence="4" id="KW-0804">Transcription</keyword>
<dbReference type="EMBL" id="JBHSMD010000011">
    <property type="protein sequence ID" value="MFC5495787.1"/>
    <property type="molecule type" value="Genomic_DNA"/>
</dbReference>
<name>A0ABW0N9J2_9ACTN</name>
<dbReference type="InterPro" id="IPR011006">
    <property type="entry name" value="CheY-like_superfamily"/>
</dbReference>
<dbReference type="SUPFAM" id="SSF55781">
    <property type="entry name" value="GAF domain-like"/>
    <property type="match status" value="1"/>
</dbReference>
<organism evidence="6 7">
    <name type="scientific">Nocardioides caricicola</name>
    <dbReference type="NCBI Taxonomy" id="634770"/>
    <lineage>
        <taxon>Bacteria</taxon>
        <taxon>Bacillati</taxon>
        <taxon>Actinomycetota</taxon>
        <taxon>Actinomycetes</taxon>
        <taxon>Propionibacteriales</taxon>
        <taxon>Nocardioidaceae</taxon>
        <taxon>Nocardioides</taxon>
    </lineage>
</organism>
<gene>
    <name evidence="6" type="ORF">ACFPKY_21960</name>
</gene>
<dbReference type="Gene3D" id="1.10.10.10">
    <property type="entry name" value="Winged helix-like DNA-binding domain superfamily/Winged helix DNA-binding domain"/>
    <property type="match status" value="1"/>
</dbReference>
<dbReference type="InterPro" id="IPR005561">
    <property type="entry name" value="ANTAR"/>
</dbReference>
<evidence type="ECO:0000313" key="7">
    <source>
        <dbReference type="Proteomes" id="UP001595956"/>
    </source>
</evidence>
<dbReference type="RefSeq" id="WP_345182361.1">
    <property type="nucleotide sequence ID" value="NZ_BAABFQ010000010.1"/>
</dbReference>
<evidence type="ECO:0000256" key="3">
    <source>
        <dbReference type="ARBA" id="ARBA00023015"/>
    </source>
</evidence>
<dbReference type="SMART" id="SM00065">
    <property type="entry name" value="GAF"/>
    <property type="match status" value="1"/>
</dbReference>
<protein>
    <submittedName>
        <fullName evidence="6">GAF and ANTAR domain-containing protein</fullName>
    </submittedName>
</protein>
<dbReference type="InterPro" id="IPR029016">
    <property type="entry name" value="GAF-like_dom_sf"/>
</dbReference>
<reference evidence="7" key="1">
    <citation type="journal article" date="2019" name="Int. J. Syst. Evol. Microbiol.">
        <title>The Global Catalogue of Microorganisms (GCM) 10K type strain sequencing project: providing services to taxonomists for standard genome sequencing and annotation.</title>
        <authorList>
            <consortium name="The Broad Institute Genomics Platform"/>
            <consortium name="The Broad Institute Genome Sequencing Center for Infectious Disease"/>
            <person name="Wu L."/>
            <person name="Ma J."/>
        </authorList>
    </citation>
    <scope>NUCLEOTIDE SEQUENCE [LARGE SCALE GENOMIC DNA]</scope>
    <source>
        <strain evidence="7">KACC 13778</strain>
    </source>
</reference>